<evidence type="ECO:0000313" key="1">
    <source>
        <dbReference type="EMBL" id="VVS98003.1"/>
    </source>
</evidence>
<dbReference type="Proteomes" id="UP000326857">
    <property type="component" value="Unassembled WGS sequence"/>
</dbReference>
<protein>
    <submittedName>
        <fullName evidence="1">Uncharacterized protein</fullName>
    </submittedName>
</protein>
<reference evidence="1 2" key="1">
    <citation type="submission" date="2019-09" db="EMBL/GenBank/DDBJ databases">
        <authorList>
            <person name="Dittami M. S."/>
        </authorList>
    </citation>
    <scope>NUCLEOTIDE SEQUENCE [LARGE SCALE GENOMIC DNA]</scope>
    <source>
        <strain evidence="1">SPHINGO391</strain>
    </source>
</reference>
<gene>
    <name evidence="1" type="ORF">SPHINGO391_210029</name>
</gene>
<evidence type="ECO:0000313" key="2">
    <source>
        <dbReference type="Proteomes" id="UP000326857"/>
    </source>
</evidence>
<organism evidence="1 2">
    <name type="scientific">Sphingomonas aurantiaca</name>
    <dbReference type="NCBI Taxonomy" id="185949"/>
    <lineage>
        <taxon>Bacteria</taxon>
        <taxon>Pseudomonadati</taxon>
        <taxon>Pseudomonadota</taxon>
        <taxon>Alphaproteobacteria</taxon>
        <taxon>Sphingomonadales</taxon>
        <taxon>Sphingomonadaceae</taxon>
        <taxon>Sphingomonas</taxon>
    </lineage>
</organism>
<accession>A0A5E7XXZ4</accession>
<sequence>MQLQTDPHRAYMQILEAISIFEELARQAPDRPSLTTGLPSALKTMARIEEHWPQVTAN</sequence>
<proteinExistence type="predicted"/>
<dbReference type="EMBL" id="CABVLI010000014">
    <property type="protein sequence ID" value="VVS98003.1"/>
    <property type="molecule type" value="Genomic_DNA"/>
</dbReference>
<name>A0A5E7XXZ4_9SPHN</name>
<dbReference type="AlphaFoldDB" id="A0A5E7XXZ4"/>